<comment type="caution">
    <text evidence="10">The sequence shown here is derived from an EMBL/GenBank/DDBJ whole genome shotgun (WGS) entry which is preliminary data.</text>
</comment>
<dbReference type="SMART" id="SM01086">
    <property type="entry name" value="ClpB_D2-small"/>
    <property type="match status" value="1"/>
</dbReference>
<dbReference type="InterPro" id="IPR001943">
    <property type="entry name" value="UVR_dom"/>
</dbReference>
<evidence type="ECO:0000256" key="2">
    <source>
        <dbReference type="ARBA" id="ARBA00022741"/>
    </source>
</evidence>
<dbReference type="SUPFAM" id="SSF81923">
    <property type="entry name" value="Double Clp-N motif"/>
    <property type="match status" value="1"/>
</dbReference>
<dbReference type="Pfam" id="PF00004">
    <property type="entry name" value="AAA"/>
    <property type="match status" value="1"/>
</dbReference>
<dbReference type="OrthoDB" id="9803641at2"/>
<dbReference type="PROSITE" id="PS50151">
    <property type="entry name" value="UVR"/>
    <property type="match status" value="1"/>
</dbReference>
<keyword evidence="3" id="KW-0067">ATP-binding</keyword>
<dbReference type="Gene3D" id="1.10.1780.10">
    <property type="entry name" value="Clp, N-terminal domain"/>
    <property type="match status" value="1"/>
</dbReference>
<dbReference type="InterPro" id="IPR036628">
    <property type="entry name" value="Clp_N_dom_sf"/>
</dbReference>
<keyword evidence="2" id="KW-0547">Nucleotide-binding</keyword>
<evidence type="ECO:0000259" key="9">
    <source>
        <dbReference type="PROSITE" id="PS51903"/>
    </source>
</evidence>
<protein>
    <submittedName>
        <fullName evidence="10">NDP-hexose 4-ketoreductase</fullName>
    </submittedName>
</protein>
<organism evidence="10 11">
    <name type="scientific">Blastopirellula marina</name>
    <dbReference type="NCBI Taxonomy" id="124"/>
    <lineage>
        <taxon>Bacteria</taxon>
        <taxon>Pseudomonadati</taxon>
        <taxon>Planctomycetota</taxon>
        <taxon>Planctomycetia</taxon>
        <taxon>Pirellulales</taxon>
        <taxon>Pirellulaceae</taxon>
        <taxon>Blastopirellula</taxon>
    </lineage>
</organism>
<dbReference type="EMBL" id="PUIA01000016">
    <property type="protein sequence ID" value="PQO39419.1"/>
    <property type="molecule type" value="Genomic_DNA"/>
</dbReference>
<dbReference type="PRINTS" id="PR00300">
    <property type="entry name" value="CLPPROTEASEA"/>
</dbReference>
<dbReference type="GO" id="GO:0005737">
    <property type="term" value="C:cytoplasm"/>
    <property type="evidence" value="ECO:0007669"/>
    <property type="project" value="TreeGrafter"/>
</dbReference>
<keyword evidence="1 5" id="KW-0677">Repeat</keyword>
<evidence type="ECO:0000256" key="7">
    <source>
        <dbReference type="SAM" id="MobiDB-lite"/>
    </source>
</evidence>
<dbReference type="Gene3D" id="3.40.50.300">
    <property type="entry name" value="P-loop containing nucleotide triphosphate hydrolases"/>
    <property type="match status" value="2"/>
</dbReference>
<dbReference type="PANTHER" id="PTHR11638">
    <property type="entry name" value="ATP-DEPENDENT CLP PROTEASE"/>
    <property type="match status" value="1"/>
</dbReference>
<dbReference type="SMART" id="SM00382">
    <property type="entry name" value="AAA"/>
    <property type="match status" value="2"/>
</dbReference>
<dbReference type="InterPro" id="IPR027417">
    <property type="entry name" value="P-loop_NTPase"/>
</dbReference>
<keyword evidence="4" id="KW-0143">Chaperone</keyword>
<dbReference type="Proteomes" id="UP000240009">
    <property type="component" value="Unassembled WGS sequence"/>
</dbReference>
<dbReference type="InterPro" id="IPR041546">
    <property type="entry name" value="ClpA/ClpB_AAA_lid"/>
</dbReference>
<dbReference type="GO" id="GO:0005524">
    <property type="term" value="F:ATP binding"/>
    <property type="evidence" value="ECO:0007669"/>
    <property type="project" value="UniProtKB-KW"/>
</dbReference>
<feature type="coiled-coil region" evidence="6">
    <location>
        <begin position="430"/>
        <end position="476"/>
    </location>
</feature>
<evidence type="ECO:0000256" key="4">
    <source>
        <dbReference type="ARBA" id="ARBA00023186"/>
    </source>
</evidence>
<reference evidence="10 11" key="1">
    <citation type="submission" date="2018-02" db="EMBL/GenBank/DDBJ databases">
        <title>Comparative genomes isolates from brazilian mangrove.</title>
        <authorList>
            <person name="Araujo J.E."/>
            <person name="Taketani R.G."/>
            <person name="Silva M.C.P."/>
            <person name="Loureco M.V."/>
            <person name="Andreote F.D."/>
        </authorList>
    </citation>
    <scope>NUCLEOTIDE SEQUENCE [LARGE SCALE GENOMIC DNA]</scope>
    <source>
        <strain evidence="10 11">HEX-2 MGV</strain>
    </source>
</reference>
<dbReference type="PROSITE" id="PS51903">
    <property type="entry name" value="CLP_R"/>
    <property type="match status" value="1"/>
</dbReference>
<dbReference type="Pfam" id="PF02861">
    <property type="entry name" value="Clp_N"/>
    <property type="match status" value="1"/>
</dbReference>
<feature type="region of interest" description="Disordered" evidence="7">
    <location>
        <begin position="145"/>
        <end position="181"/>
    </location>
</feature>
<feature type="compositionally biased region" description="Gly residues" evidence="7">
    <location>
        <begin position="158"/>
        <end position="170"/>
    </location>
</feature>
<dbReference type="InterPro" id="IPR050130">
    <property type="entry name" value="ClpA_ClpB"/>
</dbReference>
<feature type="compositionally biased region" description="Basic and acidic residues" evidence="7">
    <location>
        <begin position="147"/>
        <end position="157"/>
    </location>
</feature>
<dbReference type="PANTHER" id="PTHR11638:SF18">
    <property type="entry name" value="HEAT SHOCK PROTEIN 104"/>
    <property type="match status" value="1"/>
</dbReference>
<dbReference type="AlphaFoldDB" id="A0A2S8G4P0"/>
<feature type="region of interest" description="Disordered" evidence="7">
    <location>
        <begin position="833"/>
        <end position="858"/>
    </location>
</feature>
<feature type="domain" description="Clp R" evidence="9">
    <location>
        <begin position="2"/>
        <end position="145"/>
    </location>
</feature>
<keyword evidence="6" id="KW-0175">Coiled coil</keyword>
<dbReference type="GO" id="GO:0034605">
    <property type="term" value="P:cellular response to heat"/>
    <property type="evidence" value="ECO:0007669"/>
    <property type="project" value="TreeGrafter"/>
</dbReference>
<proteinExistence type="predicted"/>
<dbReference type="Pfam" id="PF07724">
    <property type="entry name" value="AAA_2"/>
    <property type="match status" value="1"/>
</dbReference>
<name>A0A2S8G4P0_9BACT</name>
<dbReference type="PROSITE" id="PS00870">
    <property type="entry name" value="CLPAB_1"/>
    <property type="match status" value="1"/>
</dbReference>
<dbReference type="Pfam" id="PF10431">
    <property type="entry name" value="ClpB_D2-small"/>
    <property type="match status" value="1"/>
</dbReference>
<evidence type="ECO:0000313" key="11">
    <source>
        <dbReference type="Proteomes" id="UP000240009"/>
    </source>
</evidence>
<dbReference type="GO" id="GO:0016887">
    <property type="term" value="F:ATP hydrolysis activity"/>
    <property type="evidence" value="ECO:0007669"/>
    <property type="project" value="InterPro"/>
</dbReference>
<accession>A0A2S8G4P0</accession>
<dbReference type="InterPro" id="IPR001270">
    <property type="entry name" value="ClpA/B"/>
</dbReference>
<dbReference type="CDD" id="cd19499">
    <property type="entry name" value="RecA-like_ClpB_Hsp104-like"/>
    <property type="match status" value="1"/>
</dbReference>
<feature type="domain" description="UVR" evidence="8">
    <location>
        <begin position="434"/>
        <end position="469"/>
    </location>
</feature>
<evidence type="ECO:0000256" key="6">
    <source>
        <dbReference type="SAM" id="Coils"/>
    </source>
</evidence>
<evidence type="ECO:0000256" key="3">
    <source>
        <dbReference type="ARBA" id="ARBA00022840"/>
    </source>
</evidence>
<dbReference type="InterPro" id="IPR003959">
    <property type="entry name" value="ATPase_AAA_core"/>
</dbReference>
<dbReference type="InterPro" id="IPR019489">
    <property type="entry name" value="Clp_ATPase_C"/>
</dbReference>
<dbReference type="Gene3D" id="1.10.8.60">
    <property type="match status" value="2"/>
</dbReference>
<dbReference type="InterPro" id="IPR004176">
    <property type="entry name" value="Clp_R_N"/>
</dbReference>
<dbReference type="SUPFAM" id="SSF52540">
    <property type="entry name" value="P-loop containing nucleoside triphosphate hydrolases"/>
    <property type="match status" value="2"/>
</dbReference>
<dbReference type="Pfam" id="PF17871">
    <property type="entry name" value="AAA_lid_9"/>
    <property type="match status" value="1"/>
</dbReference>
<sequence>MYERFTDRARKVMQLANQEAQRFNHEYIGTEHILLGLIKEGSGVAANVLKTLEVDLRKIRLEVEKLVQSGPDMVTMGKLPQTPRAKKVIEYSMEEARNLNHNYVGTEHILLGLLREQEGVAAQVLMNLGLKLEDVREEVLNLLGHGMEGDSSREGRGEPGGTSEPGGTPGKGSKSKTPALDSFGRDLTELAKQGKLDPVIGRQREIERAIQVLCRRTKNNPVLLGEAGVGKTAIVEGFAQRVIDGDVPELLAEKRIVVLDLAMMVAGTKYRGQFEERIKAVMNEVRRAKNTILFIDELHTLVGAGGAEGAIDAANVLKPALARGEIQCIGATTLDEYRKYIEKDSALARRFQEIQVDPASKDETVEILKGLRDRYEEHHNVQITDDAIVAAAEFSDRYITGRCLPDKAIDVIDEAGARVRLRVMTRPPDLKEIDEEVETLNRKKEQAVADQDFEKAASLRDQADKLKKKKEDIVKEWQAKSRQKDGVVDEEVIAEVVSKMTGIPLTRMSTEDSMRLMQMEDVLHKKVISQDDAIKAISKAVRRSRSGLKDPKRPTGTFVFAGPTGVGKTLLAKALAEFMFGDADALIQIDMSEYMEKHNVSRLIGAPPGYVGYEEGGQLTEKIRRRPYAVVLLDEIEKAHPDVFNMLLQVMEEGRLTDSFGRNVDFRNVILIMTTNAGAGAIKNESAFGFQAPDEGAEYQSMKVRVEEEIGKVFRPEFINRLDQVIIFHHLTKEDLKQVIDLELAKVRERLVERGYNLVLTDAAKELIIKRSHQSDKGQDFGARPLRRAIENSIEDPLSEELLKGEFQGQDTITVDAIANDEGKLTRLDFKGSIQEPEAEHAVGAGSGGEGSDSSDEG</sequence>
<evidence type="ECO:0000256" key="5">
    <source>
        <dbReference type="PROSITE-ProRule" id="PRU01251"/>
    </source>
</evidence>
<gene>
    <name evidence="10" type="ORF">C5Y96_03795</name>
</gene>
<evidence type="ECO:0000256" key="1">
    <source>
        <dbReference type="ARBA" id="ARBA00022737"/>
    </source>
</evidence>
<dbReference type="InterPro" id="IPR003593">
    <property type="entry name" value="AAA+_ATPase"/>
</dbReference>
<evidence type="ECO:0000259" key="8">
    <source>
        <dbReference type="PROSITE" id="PS50151"/>
    </source>
</evidence>
<evidence type="ECO:0000313" key="10">
    <source>
        <dbReference type="EMBL" id="PQO39419.1"/>
    </source>
</evidence>
<dbReference type="FunFam" id="3.40.50.300:FF:000025">
    <property type="entry name" value="ATP-dependent Clp protease subunit"/>
    <property type="match status" value="1"/>
</dbReference>
<dbReference type="Gene3D" id="4.10.860.10">
    <property type="entry name" value="UVR domain"/>
    <property type="match status" value="1"/>
</dbReference>
<dbReference type="RefSeq" id="WP_105350912.1">
    <property type="nucleotide sequence ID" value="NZ_PUIA01000016.1"/>
</dbReference>
<dbReference type="FunFam" id="3.40.50.300:FF:000010">
    <property type="entry name" value="Chaperone clpB 1, putative"/>
    <property type="match status" value="1"/>
</dbReference>
<dbReference type="InterPro" id="IPR018368">
    <property type="entry name" value="ClpA/B_CS1"/>
</dbReference>
<dbReference type="CDD" id="cd00009">
    <property type="entry name" value="AAA"/>
    <property type="match status" value="1"/>
</dbReference>